<name>A0ABQ4CY45_9ACTN</name>
<protein>
    <submittedName>
        <fullName evidence="1">Uncharacterized protein</fullName>
    </submittedName>
</protein>
<evidence type="ECO:0000313" key="2">
    <source>
        <dbReference type="Proteomes" id="UP000604117"/>
    </source>
</evidence>
<comment type="caution">
    <text evidence="1">The sequence shown here is derived from an EMBL/GenBank/DDBJ whole genome shotgun (WGS) entry which is preliminary data.</text>
</comment>
<dbReference type="EMBL" id="BONE01000055">
    <property type="protein sequence ID" value="GIF76191.1"/>
    <property type="molecule type" value="Genomic_DNA"/>
</dbReference>
<sequence length="163" mass="17565">MSDSTLIIPSAAVAAIASETGALGRLRVETGGFLLTPVGDPTITVVAFTGTTGIIRHRKMLQISARALGRLFDYADGHDLHAPAQFHSHETTAFLSRTDATHGLRVDGFTSVVIPRFASPPGDPAAWGWWTFRDTAWETITPARPSTGNAHLIRFDEDGIHAY</sequence>
<gene>
    <name evidence="1" type="ORF">Asi02nite_57090</name>
</gene>
<evidence type="ECO:0000313" key="1">
    <source>
        <dbReference type="EMBL" id="GIF76191.1"/>
    </source>
</evidence>
<dbReference type="SUPFAM" id="SSF102712">
    <property type="entry name" value="JAB1/MPN domain"/>
    <property type="match status" value="1"/>
</dbReference>
<organism evidence="1 2">
    <name type="scientific">Asanoa siamensis</name>
    <dbReference type="NCBI Taxonomy" id="926357"/>
    <lineage>
        <taxon>Bacteria</taxon>
        <taxon>Bacillati</taxon>
        <taxon>Actinomycetota</taxon>
        <taxon>Actinomycetes</taxon>
        <taxon>Micromonosporales</taxon>
        <taxon>Micromonosporaceae</taxon>
        <taxon>Asanoa</taxon>
    </lineage>
</organism>
<proteinExistence type="predicted"/>
<dbReference type="RefSeq" id="WP_203717048.1">
    <property type="nucleotide sequence ID" value="NZ_BONE01000055.1"/>
</dbReference>
<reference evidence="1 2" key="1">
    <citation type="submission" date="2021-01" db="EMBL/GenBank/DDBJ databases">
        <title>Whole genome shotgun sequence of Asanoa siamensis NBRC 107932.</title>
        <authorList>
            <person name="Komaki H."/>
            <person name="Tamura T."/>
        </authorList>
    </citation>
    <scope>NUCLEOTIDE SEQUENCE [LARGE SCALE GENOMIC DNA]</scope>
    <source>
        <strain evidence="1 2">NBRC 107932</strain>
    </source>
</reference>
<keyword evidence="2" id="KW-1185">Reference proteome</keyword>
<accession>A0ABQ4CY45</accession>
<dbReference type="Proteomes" id="UP000604117">
    <property type="component" value="Unassembled WGS sequence"/>
</dbReference>